<dbReference type="PANTHER" id="PTHR45982:SF4">
    <property type="entry name" value="PHR DOMAIN-CONTAINING PROTEIN"/>
    <property type="match status" value="1"/>
</dbReference>
<dbReference type="PhylomeDB" id="A0A060RNM6"/>
<dbReference type="AlphaFoldDB" id="A0A060RNM6"/>
<dbReference type="Gene3D" id="2.130.10.30">
    <property type="entry name" value="Regulator of chromosome condensation 1/beta-lactamase-inhibitor protein II"/>
    <property type="match status" value="2"/>
</dbReference>
<dbReference type="Proteomes" id="UP000027581">
    <property type="component" value="Unassembled WGS sequence"/>
</dbReference>
<dbReference type="PROSITE" id="PS00626">
    <property type="entry name" value="RCC1_2"/>
    <property type="match status" value="1"/>
</dbReference>
<dbReference type="VEuPathDB" id="PlasmoDB:PRG01_0404900"/>
<proteinExistence type="predicted"/>
<sequence length="632" mass="73948">MMYNKIRYSSVSKVFLVLGSYYFIINNNNNNSKKSIKKKNDYNTCKKKNYFNYFSNIHFCENKHEKVYLFGDKRCLIKETNEDGECRFFERNKIKVKKISFGNCIGSCITENDEIYIWGSYEKKDEENKELIYIDPLKINSSECIIDIQFSNKDIYLMTKKGELKIIRNYKKCLKNKEFIIENFYKSKYNFFFFKNEKIIKMSVNKYHLAFITNKGNVYCSGNNFYGQCGKEPSLKNNLNLNYNFEFANNINTYDTFNSVHNQDKGYVQDGGYYYSPDYLPMIRDHEFNRLIDNEKEEENKNEYSISIYGINKNEKVKKIKNNISLNIINHEDINNQFGEFPSYNDNINMDAKKNGKVATKKDEIKNMNSLNNNYLNNSLDSYDRFIYSPDDVIINNNVDMNKVQFKEKTRIVDISCGLNHTLCLDDKNNVYSFGDDSKIQLGLGESRTNKNSLAGTKWKDQIKLGYTSATKNATNYSFYDRHIQSSPQKIMKKINDNEIINDIYKINAGSNFSMIFSNDKFGKQLFCFGDNKYFQCGRHLGKHQQTLSTVKLPNNKINDFACGDTHCLLNLNNQVYGWGYNDNNQISPYKNKGIINIPVNILAESKKKQPHFDIKYINAKYNNSVIIISCT</sequence>
<reference evidence="1" key="1">
    <citation type="submission" date="2014-01" db="EMBL/GenBank/DDBJ databases">
        <authorList>
            <person name="Aslett M."/>
        </authorList>
    </citation>
    <scope>NUCLEOTIDE SEQUENCE</scope>
    <source>
        <strain evidence="1">CDC</strain>
    </source>
</reference>
<protein>
    <submittedName>
        <fullName evidence="1">Regulator of chromosome condensation, putative</fullName>
    </submittedName>
</protein>
<dbReference type="Pfam" id="PF00415">
    <property type="entry name" value="RCC1"/>
    <property type="match status" value="1"/>
</dbReference>
<organism evidence="1 2">
    <name type="scientific">Plasmodium reichenowi</name>
    <dbReference type="NCBI Taxonomy" id="5854"/>
    <lineage>
        <taxon>Eukaryota</taxon>
        <taxon>Sar</taxon>
        <taxon>Alveolata</taxon>
        <taxon>Apicomplexa</taxon>
        <taxon>Aconoidasida</taxon>
        <taxon>Haemosporida</taxon>
        <taxon>Plasmodiidae</taxon>
        <taxon>Plasmodium</taxon>
        <taxon>Plasmodium (Laverania)</taxon>
    </lineage>
</organism>
<evidence type="ECO:0000313" key="1">
    <source>
        <dbReference type="EMBL" id="CDO62682.1"/>
    </source>
</evidence>
<dbReference type="PANTHER" id="PTHR45982">
    <property type="entry name" value="REGULATOR OF CHROMOSOME CONDENSATION"/>
    <property type="match status" value="1"/>
</dbReference>
<gene>
    <name evidence="1" type="ORF">PRCDC_0400700</name>
</gene>
<dbReference type="SUPFAM" id="SSF50985">
    <property type="entry name" value="RCC1/BLIP-II"/>
    <property type="match status" value="1"/>
</dbReference>
<dbReference type="Pfam" id="PF13540">
    <property type="entry name" value="RCC1_2"/>
    <property type="match status" value="2"/>
</dbReference>
<keyword evidence="2" id="KW-1185">Reference proteome</keyword>
<dbReference type="InterPro" id="IPR000408">
    <property type="entry name" value="Reg_chr_condens"/>
</dbReference>
<dbReference type="InterPro" id="IPR009091">
    <property type="entry name" value="RCC1/BLIP-II"/>
</dbReference>
<dbReference type="InterPro" id="IPR051553">
    <property type="entry name" value="Ran_GTPase-activating"/>
</dbReference>
<reference evidence="1" key="2">
    <citation type="submission" date="2014-05" db="EMBL/GenBank/DDBJ databases">
        <title>The genome sequences of chimpanzee malaria parasites reveal the path to human adaptation.</title>
        <authorList>
            <person name="Otto T.D."/>
            <person name="Rayner J.C."/>
            <person name="Boehme U."/>
            <person name="Pain A."/>
            <person name="Spottiswoode N."/>
            <person name="Sanders M."/>
            <person name="Quail M."/>
            <person name="Ollomo B."/>
            <person name="Renaud F."/>
            <person name="Thomas A.W."/>
            <person name="Prugnolle F."/>
            <person name="Conway D.J."/>
            <person name="Newbold C."/>
            <person name="Berriman M."/>
        </authorList>
    </citation>
    <scope>NUCLEOTIDE SEQUENCE [LARGE SCALE GENOMIC DNA]</scope>
    <source>
        <strain evidence="1">CDC</strain>
    </source>
</reference>
<evidence type="ECO:0000313" key="2">
    <source>
        <dbReference type="Proteomes" id="UP000027581"/>
    </source>
</evidence>
<dbReference type="EMBL" id="HG810765">
    <property type="protein sequence ID" value="CDO62682.1"/>
    <property type="molecule type" value="Genomic_DNA"/>
</dbReference>
<dbReference type="VEuPathDB" id="PlasmoDB:PRCDC_0400700"/>
<name>A0A060RNM6_PLARE</name>
<accession>A0A060RNM6</accession>